<dbReference type="Gene3D" id="3.20.20.450">
    <property type="entry name" value="EAL domain"/>
    <property type="match status" value="1"/>
</dbReference>
<name>A0A5R8XWX7_9BACT</name>
<dbReference type="CDD" id="cd00130">
    <property type="entry name" value="PAS"/>
    <property type="match status" value="3"/>
</dbReference>
<dbReference type="Gene3D" id="3.30.70.270">
    <property type="match status" value="1"/>
</dbReference>
<dbReference type="InterPro" id="IPR013655">
    <property type="entry name" value="PAS_fold_3"/>
</dbReference>
<dbReference type="SMART" id="SM00091">
    <property type="entry name" value="PAS"/>
    <property type="match status" value="3"/>
</dbReference>
<dbReference type="InterPro" id="IPR029787">
    <property type="entry name" value="Nucleotide_cyclase"/>
</dbReference>
<proteinExistence type="predicted"/>
<dbReference type="InterPro" id="IPR043128">
    <property type="entry name" value="Rev_trsase/Diguanyl_cyclase"/>
</dbReference>
<dbReference type="Gene3D" id="3.30.450.20">
    <property type="entry name" value="PAS domain"/>
    <property type="match status" value="3"/>
</dbReference>
<dbReference type="Gene3D" id="2.10.70.100">
    <property type="match status" value="1"/>
</dbReference>
<feature type="domain" description="EAL" evidence="3">
    <location>
        <begin position="551"/>
        <end position="796"/>
    </location>
</feature>
<dbReference type="PANTHER" id="PTHR44757:SF2">
    <property type="entry name" value="BIOFILM ARCHITECTURE MAINTENANCE PROTEIN MBAA"/>
    <property type="match status" value="1"/>
</dbReference>
<dbReference type="InterPro" id="IPR001610">
    <property type="entry name" value="PAC"/>
</dbReference>
<dbReference type="PANTHER" id="PTHR44757">
    <property type="entry name" value="DIGUANYLATE CYCLASE DGCP"/>
    <property type="match status" value="1"/>
</dbReference>
<dbReference type="Pfam" id="PF08447">
    <property type="entry name" value="PAS_3"/>
    <property type="match status" value="2"/>
</dbReference>
<evidence type="ECO:0000313" key="6">
    <source>
        <dbReference type="Proteomes" id="UP000308901"/>
    </source>
</evidence>
<dbReference type="SMART" id="SM00086">
    <property type="entry name" value="PAC"/>
    <property type="match status" value="3"/>
</dbReference>
<feature type="domain" description="GGDEF" evidence="4">
    <location>
        <begin position="411"/>
        <end position="541"/>
    </location>
</feature>
<dbReference type="CDD" id="cd01948">
    <property type="entry name" value="EAL"/>
    <property type="match status" value="1"/>
</dbReference>
<dbReference type="SMART" id="SM00052">
    <property type="entry name" value="EAL"/>
    <property type="match status" value="1"/>
</dbReference>
<evidence type="ECO:0000313" key="5">
    <source>
        <dbReference type="EMBL" id="TLP35161.1"/>
    </source>
</evidence>
<feature type="domain" description="PAC" evidence="2">
    <location>
        <begin position="207"/>
        <end position="259"/>
    </location>
</feature>
<dbReference type="AlphaFoldDB" id="A0A5R8XWX7"/>
<dbReference type="SUPFAM" id="SSF55073">
    <property type="entry name" value="Nucleotide cyclase"/>
    <property type="match status" value="1"/>
</dbReference>
<feature type="domain" description="PAS" evidence="1">
    <location>
        <begin position="14"/>
        <end position="83"/>
    </location>
</feature>
<protein>
    <submittedName>
        <fullName evidence="5">EAL domain-containing protein</fullName>
    </submittedName>
</protein>
<evidence type="ECO:0000259" key="1">
    <source>
        <dbReference type="PROSITE" id="PS50112"/>
    </source>
</evidence>
<dbReference type="InterPro" id="IPR000700">
    <property type="entry name" value="PAS-assoc_C"/>
</dbReference>
<dbReference type="OrthoDB" id="9790732at2"/>
<dbReference type="Pfam" id="PF00990">
    <property type="entry name" value="GGDEF"/>
    <property type="match status" value="1"/>
</dbReference>
<dbReference type="Pfam" id="PF13426">
    <property type="entry name" value="PAS_9"/>
    <property type="match status" value="1"/>
</dbReference>
<dbReference type="InterPro" id="IPR000014">
    <property type="entry name" value="PAS"/>
</dbReference>
<dbReference type="Proteomes" id="UP000308901">
    <property type="component" value="Unassembled WGS sequence"/>
</dbReference>
<dbReference type="CDD" id="cd01949">
    <property type="entry name" value="GGDEF"/>
    <property type="match status" value="1"/>
</dbReference>
<dbReference type="SMART" id="SM00267">
    <property type="entry name" value="GGDEF"/>
    <property type="match status" value="1"/>
</dbReference>
<feature type="domain" description="PAC" evidence="2">
    <location>
        <begin position="333"/>
        <end position="387"/>
    </location>
</feature>
<dbReference type="PROSITE" id="PS50113">
    <property type="entry name" value="PAC"/>
    <property type="match status" value="3"/>
</dbReference>
<dbReference type="SUPFAM" id="SSF55785">
    <property type="entry name" value="PYP-like sensor domain (PAS domain)"/>
    <property type="match status" value="3"/>
</dbReference>
<sequence length="796" mass="93166">MGVDYLDENLNIFLSEIIDQAVNGMLITDPKKPDNPIIYANKSFYKMFDYTKDEVLGRNCRFLQTTNREQKAIDEIREAIKKQKAITTIVKNQKKNGEIVHCELTITPIFDKNNVLQFFLGIQKDVTREVEITDKMNTAQRLANIGNWEYDIMNNNLFWSDQIYKIFEIDKSNFEPSYENFLNVIHPDDKEMVNNAYLNSLKTRKSYSIQHRLKMKDGRIKYVEEKCDNYFDKDGNPYKSVGTVQDISQIKEIEYELKRTISLFENYKVAMDKSSIVSKSDLTGKITYVNENLCKISGYTKEELIGKPHSIIRHPDNPKSIFKEMWTTIKSKKVWKKTLKNITKSGDYYWVDITIVPILDDKNEIIEYIGIRHDVTKTIEQQEKLDSIVNTDILTNLGNRYKLINDINKSTKPALAIINIDRFSEVNDFYGYIIGDEILKKFAEKLNFIKGSNCCNLYRLHSDEFVIFYEDINPDLFLEKIESINAQLKKENFYIDNEDFINLNFTMGISFEQRDRILNTATMSIKIAKQQNEDILVYKDEISLDKEYENNIKWTKSIKDAIEKDNILAVYQPIINNQTLKAEKYEALVRIRKEDKLISPYFFLEISKKTKFYNQITKIMIEKTIQKFKNLEYNFSINLTIEDILNNEIKEFIYKILSDSQIGKKIVFEIVESESIENFEIVLDFIKKVKSFGCRIAIDDFGTGYSNFEYLLKLKADYIKIDGSLIKNIDKDILSEKVCKNIVNFAKDLGMKTIAEFVENESILKKVQELGIDYSQGYLFSAPLENLKNINTNKVY</sequence>
<reference evidence="5 6" key="1">
    <citation type="submission" date="2019-05" db="EMBL/GenBank/DDBJ databases">
        <title>Arcobacter sp. nov., isolated from sea sediment.</title>
        <authorList>
            <person name="Kim W."/>
        </authorList>
    </citation>
    <scope>NUCLEOTIDE SEQUENCE [LARGE SCALE GENOMIC DNA]</scope>
    <source>
        <strain evidence="5 6">CAU 1517</strain>
    </source>
</reference>
<evidence type="ECO:0000259" key="3">
    <source>
        <dbReference type="PROSITE" id="PS50883"/>
    </source>
</evidence>
<dbReference type="SUPFAM" id="SSF141868">
    <property type="entry name" value="EAL domain-like"/>
    <property type="match status" value="1"/>
</dbReference>
<dbReference type="InterPro" id="IPR000160">
    <property type="entry name" value="GGDEF_dom"/>
</dbReference>
<dbReference type="PROSITE" id="PS50883">
    <property type="entry name" value="EAL"/>
    <property type="match status" value="1"/>
</dbReference>
<keyword evidence="6" id="KW-1185">Reference proteome</keyword>
<dbReference type="Pfam" id="PF00563">
    <property type="entry name" value="EAL"/>
    <property type="match status" value="1"/>
</dbReference>
<dbReference type="PROSITE" id="PS50887">
    <property type="entry name" value="GGDEF"/>
    <property type="match status" value="1"/>
</dbReference>
<dbReference type="EMBL" id="VANU01000011">
    <property type="protein sequence ID" value="TLP35161.1"/>
    <property type="molecule type" value="Genomic_DNA"/>
</dbReference>
<feature type="domain" description="PAS" evidence="1">
    <location>
        <begin position="281"/>
        <end position="332"/>
    </location>
</feature>
<accession>A0A5R8XWX7</accession>
<dbReference type="InterPro" id="IPR052155">
    <property type="entry name" value="Biofilm_reg_signaling"/>
</dbReference>
<evidence type="ECO:0000259" key="4">
    <source>
        <dbReference type="PROSITE" id="PS50887"/>
    </source>
</evidence>
<dbReference type="InterPro" id="IPR035965">
    <property type="entry name" value="PAS-like_dom_sf"/>
</dbReference>
<evidence type="ECO:0000259" key="2">
    <source>
        <dbReference type="PROSITE" id="PS50113"/>
    </source>
</evidence>
<feature type="domain" description="PAC" evidence="2">
    <location>
        <begin position="83"/>
        <end position="138"/>
    </location>
</feature>
<dbReference type="NCBIfam" id="TIGR00254">
    <property type="entry name" value="GGDEF"/>
    <property type="match status" value="1"/>
</dbReference>
<dbReference type="PROSITE" id="PS50112">
    <property type="entry name" value="PAS"/>
    <property type="match status" value="2"/>
</dbReference>
<dbReference type="NCBIfam" id="TIGR00229">
    <property type="entry name" value="sensory_box"/>
    <property type="match status" value="3"/>
</dbReference>
<dbReference type="InterPro" id="IPR035919">
    <property type="entry name" value="EAL_sf"/>
</dbReference>
<gene>
    <name evidence="5" type="ORF">FDK22_15440</name>
</gene>
<comment type="caution">
    <text evidence="5">The sequence shown here is derived from an EMBL/GenBank/DDBJ whole genome shotgun (WGS) entry which is preliminary data.</text>
</comment>
<dbReference type="RefSeq" id="WP_138153892.1">
    <property type="nucleotide sequence ID" value="NZ_VANU01000011.1"/>
</dbReference>
<organism evidence="5 6">
    <name type="scientific">Arcobacter arenosus</name>
    <dbReference type="NCBI Taxonomy" id="2576037"/>
    <lineage>
        <taxon>Bacteria</taxon>
        <taxon>Pseudomonadati</taxon>
        <taxon>Campylobacterota</taxon>
        <taxon>Epsilonproteobacteria</taxon>
        <taxon>Campylobacterales</taxon>
        <taxon>Arcobacteraceae</taxon>
        <taxon>Arcobacter</taxon>
    </lineage>
</organism>
<dbReference type="InterPro" id="IPR001633">
    <property type="entry name" value="EAL_dom"/>
</dbReference>